<evidence type="ECO:0000313" key="11">
    <source>
        <dbReference type="EMBL" id="KAG2198850.1"/>
    </source>
</evidence>
<feature type="compositionally biased region" description="Low complexity" evidence="9">
    <location>
        <begin position="409"/>
        <end position="419"/>
    </location>
</feature>
<dbReference type="GO" id="GO:0008270">
    <property type="term" value="F:zinc ion binding"/>
    <property type="evidence" value="ECO:0007669"/>
    <property type="project" value="UniProtKB-KW"/>
</dbReference>
<dbReference type="PROSITE" id="PS00344">
    <property type="entry name" value="GATA_ZN_FINGER_1"/>
    <property type="match status" value="1"/>
</dbReference>
<dbReference type="GO" id="GO:0000981">
    <property type="term" value="F:DNA-binding transcription factor activity, RNA polymerase II-specific"/>
    <property type="evidence" value="ECO:0007669"/>
    <property type="project" value="TreeGrafter"/>
</dbReference>
<dbReference type="PANTHER" id="PTHR10071:SF281">
    <property type="entry name" value="BOX A-BINDING FACTOR-RELATED"/>
    <property type="match status" value="1"/>
</dbReference>
<feature type="compositionally biased region" description="Low complexity" evidence="9">
    <location>
        <begin position="280"/>
        <end position="302"/>
    </location>
</feature>
<keyword evidence="4" id="KW-0862">Zinc</keyword>
<evidence type="ECO:0000256" key="7">
    <source>
        <dbReference type="ARBA" id="ARBA00023242"/>
    </source>
</evidence>
<evidence type="ECO:0000256" key="9">
    <source>
        <dbReference type="SAM" id="MobiDB-lite"/>
    </source>
</evidence>
<sequence>MLPMNGKKSNTSITTRMADQVLACNLFPEDDQEMEDDQVGQEEKKKDPLSSQVWRMYTKAKDTLPNGSRLENLTWRMMAMTLKKDVHVSSEPMNADAEIENKSIISKSPPMKTSSINIPVNYNEDPVSYSESYHSPTSSSTFFFGNDPPALNMGAVSFEDMLNMYYNPVSNAGQFTDMNTSTIPTDSIDNVSTPVNNNFEYAHSSSPSVSSVEEDSYHQKPQQNGLTQCYNCSTQTTPLWRRDPSGNPLCNACGLFLKLHGVVRPLSLKTDVIKKRNRGAAGSASTSNSTTTTAIATSTSAQSKKEVPLSSSLPNTSRIQAIPTRPSQIKRQRRSIQKQARQITPTPQPTTPTQLQQHHQSFLSSSLPSHDYDNADINFYGTSLPTPNPMATTSTSYFNYMSSSPGLVHSSSNSSLASLDQPNPATATPAQQGDVYSLLQNIGVQLNNLPPELLPLIASAANYQAQAMNNKTSPLLQNEMAFNNTATSPNNTNTMLDHQNRFF</sequence>
<feature type="region of interest" description="Disordered" evidence="9">
    <location>
        <begin position="276"/>
        <end position="368"/>
    </location>
</feature>
<keyword evidence="5" id="KW-0805">Transcription regulation</keyword>
<dbReference type="EMBL" id="JAEPRC010000377">
    <property type="protein sequence ID" value="KAG2198850.1"/>
    <property type="molecule type" value="Genomic_DNA"/>
</dbReference>
<dbReference type="OrthoDB" id="515401at2759"/>
<dbReference type="InterPro" id="IPR039355">
    <property type="entry name" value="Transcription_factor_GATA"/>
</dbReference>
<dbReference type="PRINTS" id="PR00619">
    <property type="entry name" value="GATAZNFINGER"/>
</dbReference>
<dbReference type="SMART" id="SM00401">
    <property type="entry name" value="ZnF_GATA"/>
    <property type="match status" value="1"/>
</dbReference>
<feature type="region of interest" description="Disordered" evidence="9">
    <location>
        <begin position="409"/>
        <end position="430"/>
    </location>
</feature>
<reference evidence="11" key="1">
    <citation type="submission" date="2020-12" db="EMBL/GenBank/DDBJ databases">
        <title>Metabolic potential, ecology and presence of endohyphal bacteria is reflected in genomic diversity of Mucoromycotina.</title>
        <authorList>
            <person name="Muszewska A."/>
            <person name="Okrasinska A."/>
            <person name="Steczkiewicz K."/>
            <person name="Drgas O."/>
            <person name="Orlowska M."/>
            <person name="Perlinska-Lenart U."/>
            <person name="Aleksandrzak-Piekarczyk T."/>
            <person name="Szatraj K."/>
            <person name="Zielenkiewicz U."/>
            <person name="Pilsyk S."/>
            <person name="Malc E."/>
            <person name="Mieczkowski P."/>
            <person name="Kruszewska J.S."/>
            <person name="Biernat P."/>
            <person name="Pawlowska J."/>
        </authorList>
    </citation>
    <scope>NUCLEOTIDE SEQUENCE</scope>
    <source>
        <strain evidence="11">CBS 226.32</strain>
    </source>
</reference>
<feature type="compositionally biased region" description="Low complexity" evidence="9">
    <location>
        <begin position="337"/>
        <end position="368"/>
    </location>
</feature>
<dbReference type="Gene3D" id="3.30.50.10">
    <property type="entry name" value="Erythroid Transcription Factor GATA-1, subunit A"/>
    <property type="match status" value="1"/>
</dbReference>
<dbReference type="CDD" id="cd00202">
    <property type="entry name" value="ZnF_GATA"/>
    <property type="match status" value="1"/>
</dbReference>
<evidence type="ECO:0000256" key="3">
    <source>
        <dbReference type="ARBA" id="ARBA00022771"/>
    </source>
</evidence>
<dbReference type="PANTHER" id="PTHR10071">
    <property type="entry name" value="TRANSCRIPTION FACTOR GATA FAMILY MEMBER"/>
    <property type="match status" value="1"/>
</dbReference>
<dbReference type="InterPro" id="IPR000679">
    <property type="entry name" value="Znf_GATA"/>
</dbReference>
<proteinExistence type="predicted"/>
<dbReference type="Pfam" id="PF08550">
    <property type="entry name" value="GATA_AreA"/>
    <property type="match status" value="1"/>
</dbReference>
<accession>A0A8H7QV54</accession>
<dbReference type="GO" id="GO:0045944">
    <property type="term" value="P:positive regulation of transcription by RNA polymerase II"/>
    <property type="evidence" value="ECO:0007669"/>
    <property type="project" value="TreeGrafter"/>
</dbReference>
<dbReference type="Proteomes" id="UP000650833">
    <property type="component" value="Unassembled WGS sequence"/>
</dbReference>
<feature type="compositionally biased region" description="Polar residues" evidence="9">
    <location>
        <begin position="309"/>
        <end position="319"/>
    </location>
</feature>
<comment type="caution">
    <text evidence="11">The sequence shown here is derived from an EMBL/GenBank/DDBJ whole genome shotgun (WGS) entry which is preliminary data.</text>
</comment>
<evidence type="ECO:0000259" key="10">
    <source>
        <dbReference type="PROSITE" id="PS50114"/>
    </source>
</evidence>
<evidence type="ECO:0000313" key="12">
    <source>
        <dbReference type="Proteomes" id="UP000650833"/>
    </source>
</evidence>
<organism evidence="11 12">
    <name type="scientific">Mucor plumbeus</name>
    <dbReference type="NCBI Taxonomy" id="97098"/>
    <lineage>
        <taxon>Eukaryota</taxon>
        <taxon>Fungi</taxon>
        <taxon>Fungi incertae sedis</taxon>
        <taxon>Mucoromycota</taxon>
        <taxon>Mucoromycotina</taxon>
        <taxon>Mucoromycetes</taxon>
        <taxon>Mucorales</taxon>
        <taxon>Mucorineae</taxon>
        <taxon>Mucoraceae</taxon>
        <taxon>Mucor</taxon>
    </lineage>
</organism>
<keyword evidence="2" id="KW-0479">Metal-binding</keyword>
<keyword evidence="7" id="KW-0539">Nucleus</keyword>
<dbReference type="FunFam" id="3.30.50.10:FF:000007">
    <property type="entry name" value="Nitrogen regulatory AreA, N-terminal"/>
    <property type="match status" value="1"/>
</dbReference>
<dbReference type="GO" id="GO:0000122">
    <property type="term" value="P:negative regulation of transcription by RNA polymerase II"/>
    <property type="evidence" value="ECO:0007669"/>
    <property type="project" value="TreeGrafter"/>
</dbReference>
<dbReference type="PROSITE" id="PS50114">
    <property type="entry name" value="GATA_ZN_FINGER_2"/>
    <property type="match status" value="1"/>
</dbReference>
<evidence type="ECO:0000256" key="8">
    <source>
        <dbReference type="PROSITE-ProRule" id="PRU00094"/>
    </source>
</evidence>
<comment type="subcellular location">
    <subcellularLocation>
        <location evidence="1">Nucleus</location>
    </subcellularLocation>
</comment>
<dbReference type="Pfam" id="PF00320">
    <property type="entry name" value="GATA"/>
    <property type="match status" value="1"/>
</dbReference>
<keyword evidence="3 8" id="KW-0863">Zinc-finger</keyword>
<evidence type="ECO:0000256" key="4">
    <source>
        <dbReference type="ARBA" id="ARBA00022833"/>
    </source>
</evidence>
<keyword evidence="6" id="KW-0804">Transcription</keyword>
<dbReference type="InterPro" id="IPR013088">
    <property type="entry name" value="Znf_NHR/GATA"/>
</dbReference>
<keyword evidence="12" id="KW-1185">Reference proteome</keyword>
<evidence type="ECO:0000256" key="6">
    <source>
        <dbReference type="ARBA" id="ARBA00023163"/>
    </source>
</evidence>
<dbReference type="AlphaFoldDB" id="A0A8H7QV54"/>
<gene>
    <name evidence="11" type="ORF">INT46_007352</name>
</gene>
<feature type="domain" description="GATA-type" evidence="10">
    <location>
        <begin position="223"/>
        <end position="276"/>
    </location>
</feature>
<dbReference type="SUPFAM" id="SSF57716">
    <property type="entry name" value="Glucocorticoid receptor-like (DNA-binding domain)"/>
    <property type="match status" value="1"/>
</dbReference>
<evidence type="ECO:0000256" key="1">
    <source>
        <dbReference type="ARBA" id="ARBA00004123"/>
    </source>
</evidence>
<dbReference type="GO" id="GO:0005634">
    <property type="term" value="C:nucleus"/>
    <property type="evidence" value="ECO:0007669"/>
    <property type="project" value="UniProtKB-SubCell"/>
</dbReference>
<feature type="compositionally biased region" description="Polar residues" evidence="9">
    <location>
        <begin position="420"/>
        <end position="430"/>
    </location>
</feature>
<protein>
    <recommendedName>
        <fullName evidence="10">GATA-type domain-containing protein</fullName>
    </recommendedName>
</protein>
<evidence type="ECO:0000256" key="5">
    <source>
        <dbReference type="ARBA" id="ARBA00023015"/>
    </source>
</evidence>
<dbReference type="InterPro" id="IPR013860">
    <property type="entry name" value="AreA_GATA"/>
</dbReference>
<name>A0A8H7QV54_9FUNG</name>
<evidence type="ECO:0000256" key="2">
    <source>
        <dbReference type="ARBA" id="ARBA00022723"/>
    </source>
</evidence>
<dbReference type="GO" id="GO:0000978">
    <property type="term" value="F:RNA polymerase II cis-regulatory region sequence-specific DNA binding"/>
    <property type="evidence" value="ECO:0007669"/>
    <property type="project" value="TreeGrafter"/>
</dbReference>